<evidence type="ECO:0000313" key="3">
    <source>
        <dbReference type="Proteomes" id="UP000198553"/>
    </source>
</evidence>
<evidence type="ECO:0000313" key="2">
    <source>
        <dbReference type="EMBL" id="SEM96587.1"/>
    </source>
</evidence>
<feature type="coiled-coil region" evidence="1">
    <location>
        <begin position="69"/>
        <end position="117"/>
    </location>
</feature>
<dbReference type="STRING" id="930146.SAMN05192533_107171"/>
<accession>A0A1H8CR44</accession>
<keyword evidence="3" id="KW-1185">Reference proteome</keyword>
<dbReference type="AlphaFoldDB" id="A0A1H8CR44"/>
<gene>
    <name evidence="2" type="ORF">SAMN05192533_107171</name>
</gene>
<sequence>MGPYDKCWANTYKEFEEELNQKILSMTNCYLFIATLGQSLDAHLDYIVMVKKQTKELLDDLDLPCRDDIASLAKRVIKVESRLDNLDENLYDTIDDMKNYRARLKELSKELATLSFKSDDENS</sequence>
<evidence type="ECO:0000256" key="1">
    <source>
        <dbReference type="SAM" id="Coils"/>
    </source>
</evidence>
<dbReference type="EMBL" id="FOBW01000007">
    <property type="protein sequence ID" value="SEM96587.1"/>
    <property type="molecule type" value="Genomic_DNA"/>
</dbReference>
<reference evidence="3" key="1">
    <citation type="submission" date="2016-10" db="EMBL/GenBank/DDBJ databases">
        <authorList>
            <person name="Varghese N."/>
            <person name="Submissions S."/>
        </authorList>
    </citation>
    <scope>NUCLEOTIDE SEQUENCE [LARGE SCALE GENOMIC DNA]</scope>
    <source>
        <strain evidence="3">B48,IBRC-M 10115,DSM 25386,CECT 8001</strain>
    </source>
</reference>
<keyword evidence="1" id="KW-0175">Coiled coil</keyword>
<dbReference type="OrthoDB" id="2941358at2"/>
<dbReference type="RefSeq" id="WP_090745441.1">
    <property type="nucleotide sequence ID" value="NZ_FOBW01000007.1"/>
</dbReference>
<name>A0A1H8CR44_9BACI</name>
<proteinExistence type="predicted"/>
<organism evidence="2 3">
    <name type="scientific">Mesobacillus persicus</name>
    <dbReference type="NCBI Taxonomy" id="930146"/>
    <lineage>
        <taxon>Bacteria</taxon>
        <taxon>Bacillati</taxon>
        <taxon>Bacillota</taxon>
        <taxon>Bacilli</taxon>
        <taxon>Bacillales</taxon>
        <taxon>Bacillaceae</taxon>
        <taxon>Mesobacillus</taxon>
    </lineage>
</organism>
<protein>
    <submittedName>
        <fullName evidence="2">Polyhydroxyalkanoic acid synthase, PhaR subunit</fullName>
    </submittedName>
</protein>
<dbReference type="Proteomes" id="UP000198553">
    <property type="component" value="Unassembled WGS sequence"/>
</dbReference>